<dbReference type="InterPro" id="IPR014718">
    <property type="entry name" value="GH-type_carb-bd"/>
</dbReference>
<dbReference type="Pfam" id="PF16353">
    <property type="entry name" value="LacZ_4"/>
    <property type="match status" value="1"/>
</dbReference>
<accession>A0A0R1TSC2</accession>
<dbReference type="AlphaFoldDB" id="A0A0R1TSC2"/>
<dbReference type="InterPro" id="IPR036156">
    <property type="entry name" value="Beta-gal/glucu_dom_sf"/>
</dbReference>
<dbReference type="PROSITE" id="PS00608">
    <property type="entry name" value="GLYCOSYL_HYDROL_F2_2"/>
    <property type="match status" value="1"/>
</dbReference>
<reference evidence="10 11" key="1">
    <citation type="journal article" date="2015" name="Genome Announc.">
        <title>Expanding the biotechnology potential of lactobacilli through comparative genomics of 213 strains and associated genera.</title>
        <authorList>
            <person name="Sun Z."/>
            <person name="Harris H.M."/>
            <person name="McCann A."/>
            <person name="Guo C."/>
            <person name="Argimon S."/>
            <person name="Zhang W."/>
            <person name="Yang X."/>
            <person name="Jeffery I.B."/>
            <person name="Cooney J.C."/>
            <person name="Kagawa T.F."/>
            <person name="Liu W."/>
            <person name="Song Y."/>
            <person name="Salvetti E."/>
            <person name="Wrobel A."/>
            <person name="Rasinkangas P."/>
            <person name="Parkhill J."/>
            <person name="Rea M.C."/>
            <person name="O'Sullivan O."/>
            <person name="Ritari J."/>
            <person name="Douillard F.P."/>
            <person name="Paul Ross R."/>
            <person name="Yang R."/>
            <person name="Briner A.E."/>
            <person name="Felis G.E."/>
            <person name="de Vos W.M."/>
            <person name="Barrangou R."/>
            <person name="Klaenhammer T.R."/>
            <person name="Caufield P.W."/>
            <person name="Cui Y."/>
            <person name="Zhang H."/>
            <person name="O'Toole P.W."/>
        </authorList>
    </citation>
    <scope>NUCLEOTIDE SEQUENCE [LARGE SCALE GENOMIC DNA]</scope>
    <source>
        <strain evidence="10 11">DSM 16634</strain>
    </source>
</reference>
<dbReference type="SMART" id="SM01038">
    <property type="entry name" value="Bgal_small_N"/>
    <property type="match status" value="1"/>
</dbReference>
<dbReference type="InterPro" id="IPR004199">
    <property type="entry name" value="B-gal_small/dom_5"/>
</dbReference>
<feature type="domain" description="Beta galactosidase small chain/" evidence="9">
    <location>
        <begin position="725"/>
        <end position="996"/>
    </location>
</feature>
<evidence type="ECO:0000256" key="3">
    <source>
        <dbReference type="ARBA" id="ARBA00012756"/>
    </source>
</evidence>
<evidence type="ECO:0000259" key="9">
    <source>
        <dbReference type="SMART" id="SM01038"/>
    </source>
</evidence>
<dbReference type="STRING" id="1423724.FC32_GL001552"/>
<evidence type="ECO:0000256" key="8">
    <source>
        <dbReference type="RuleBase" id="RU361154"/>
    </source>
</evidence>
<dbReference type="OrthoDB" id="9762066at2"/>
<comment type="similarity">
    <text evidence="2 8">Belongs to the glycosyl hydrolase 2 family.</text>
</comment>
<dbReference type="PANTHER" id="PTHR46323">
    <property type="entry name" value="BETA-GALACTOSIDASE"/>
    <property type="match status" value="1"/>
</dbReference>
<dbReference type="InterPro" id="IPR006103">
    <property type="entry name" value="Glyco_hydro_2_cat"/>
</dbReference>
<name>A0A0R1TSC2_9LACO</name>
<dbReference type="SUPFAM" id="SSF51445">
    <property type="entry name" value="(Trans)glycosidases"/>
    <property type="match status" value="1"/>
</dbReference>
<dbReference type="Gene3D" id="2.70.98.10">
    <property type="match status" value="1"/>
</dbReference>
<dbReference type="PROSITE" id="PS00719">
    <property type="entry name" value="GLYCOSYL_HYDROL_F2_1"/>
    <property type="match status" value="1"/>
</dbReference>
<dbReference type="GO" id="GO:0004565">
    <property type="term" value="F:beta-galactosidase activity"/>
    <property type="evidence" value="ECO:0007669"/>
    <property type="project" value="UniProtKB-EC"/>
</dbReference>
<evidence type="ECO:0000256" key="1">
    <source>
        <dbReference type="ARBA" id="ARBA00001412"/>
    </source>
</evidence>
<dbReference type="Pfam" id="PF02929">
    <property type="entry name" value="Bgal_small_N"/>
    <property type="match status" value="1"/>
</dbReference>
<dbReference type="eggNOG" id="COG3250">
    <property type="taxonomic scope" value="Bacteria"/>
</dbReference>
<dbReference type="InterPro" id="IPR006104">
    <property type="entry name" value="Glyco_hydro_2_N"/>
</dbReference>
<protein>
    <recommendedName>
        <fullName evidence="4 8">Beta-galactosidase</fullName>
        <ecNumber evidence="3 8">3.2.1.23</ecNumber>
    </recommendedName>
    <alternativeName>
        <fullName evidence="7 8">Lactase</fullName>
    </alternativeName>
</protein>
<keyword evidence="6 8" id="KW-0326">Glycosidase</keyword>
<dbReference type="InterPro" id="IPR011013">
    <property type="entry name" value="Gal_mutarotase_sf_dom"/>
</dbReference>
<dbReference type="GO" id="GO:0030246">
    <property type="term" value="F:carbohydrate binding"/>
    <property type="evidence" value="ECO:0007669"/>
    <property type="project" value="InterPro"/>
</dbReference>
<dbReference type="InterPro" id="IPR006101">
    <property type="entry name" value="Glyco_hydro_2"/>
</dbReference>
<dbReference type="Pfam" id="PF02837">
    <property type="entry name" value="Glyco_hydro_2_N"/>
    <property type="match status" value="1"/>
</dbReference>
<dbReference type="InterPro" id="IPR032312">
    <property type="entry name" value="LacZ_4"/>
</dbReference>
<dbReference type="InterPro" id="IPR006102">
    <property type="entry name" value="Ig-like_GH2"/>
</dbReference>
<dbReference type="InterPro" id="IPR013783">
    <property type="entry name" value="Ig-like_fold"/>
</dbReference>
<dbReference type="EMBL" id="AZFT01000053">
    <property type="protein sequence ID" value="KRL84268.1"/>
    <property type="molecule type" value="Genomic_DNA"/>
</dbReference>
<dbReference type="PATRIC" id="fig|1423724.4.peg.1619"/>
<keyword evidence="5 8" id="KW-0378">Hydrolase</keyword>
<comment type="caution">
    <text evidence="10">The sequence shown here is derived from an EMBL/GenBank/DDBJ whole genome shotgun (WGS) entry which is preliminary data.</text>
</comment>
<comment type="catalytic activity">
    <reaction evidence="1 8">
        <text>Hydrolysis of terminal non-reducing beta-D-galactose residues in beta-D-galactosides.</text>
        <dbReference type="EC" id="3.2.1.23"/>
    </reaction>
</comment>
<evidence type="ECO:0000256" key="6">
    <source>
        <dbReference type="ARBA" id="ARBA00023295"/>
    </source>
</evidence>
<evidence type="ECO:0000256" key="7">
    <source>
        <dbReference type="ARBA" id="ARBA00032230"/>
    </source>
</evidence>
<dbReference type="SUPFAM" id="SSF49785">
    <property type="entry name" value="Galactose-binding domain-like"/>
    <property type="match status" value="1"/>
</dbReference>
<organism evidence="10 11">
    <name type="scientific">Ligilactobacillus apodemi DSM 16634 = JCM 16172</name>
    <dbReference type="NCBI Taxonomy" id="1423724"/>
    <lineage>
        <taxon>Bacteria</taxon>
        <taxon>Bacillati</taxon>
        <taxon>Bacillota</taxon>
        <taxon>Bacilli</taxon>
        <taxon>Lactobacillales</taxon>
        <taxon>Lactobacillaceae</taxon>
        <taxon>Ligilactobacillus</taxon>
    </lineage>
</organism>
<dbReference type="GO" id="GO:0009341">
    <property type="term" value="C:beta-galactosidase complex"/>
    <property type="evidence" value="ECO:0007669"/>
    <property type="project" value="InterPro"/>
</dbReference>
<dbReference type="EC" id="3.2.1.23" evidence="3 8"/>
<proteinExistence type="inferred from homology"/>
<dbReference type="InterPro" id="IPR017853">
    <property type="entry name" value="GH"/>
</dbReference>
<dbReference type="Pfam" id="PF00703">
    <property type="entry name" value="Glyco_hydro_2"/>
    <property type="match status" value="1"/>
</dbReference>
<evidence type="ECO:0000256" key="2">
    <source>
        <dbReference type="ARBA" id="ARBA00007401"/>
    </source>
</evidence>
<dbReference type="Proteomes" id="UP000051324">
    <property type="component" value="Unassembled WGS sequence"/>
</dbReference>
<dbReference type="SUPFAM" id="SSF49303">
    <property type="entry name" value="beta-Galactosidase/glucuronidase domain"/>
    <property type="match status" value="2"/>
</dbReference>
<dbReference type="RefSeq" id="WP_025087846.1">
    <property type="nucleotide sequence ID" value="NZ_AZFT01000053.1"/>
</dbReference>
<dbReference type="PRINTS" id="PR00132">
    <property type="entry name" value="GLHYDRLASE2"/>
</dbReference>
<dbReference type="InterPro" id="IPR023230">
    <property type="entry name" value="Glyco_hydro_2_CS"/>
</dbReference>
<sequence length="999" mass="114469">MERLTTPDLNWLADPEIFEVNRIKAHSDHDFFSSKTGKNSLKQNLNGTWRIHTEPSLATANFDFSDPNFNYQEFDYIQVPSHLQTTGFDEHQYVNTQYPWDGHEDLRPPKVPQNNKVASYIKTFELAENLHDKPVYISFQGVATAFFVWLNGHFVGYSEDSFTPNDFELTDYLVSGTNYLAVQVFKYSSSSWIEDQDFWRLNGIFRDVYLYATPKAHLFDLNVTASLDDTYQNGILELNATIHGDLSDKKLHVALLDQKQEIAYETNQPLLEHTKVTHKLDQVHPWSAENPSLYTLELSLLDKDGKVLEYIPQKIGFRRFELRNNIMYLNDQRIVFKGVNRHEFDPIHGRAITKADMLWDIKFMKRHNINAVRTSHYPNQTYWYKLCDEYGIYLIDEANLESHGSWQKLGECEPSWNVPGNLPEWQATCLDRANSMYERDKNHPSVLIWSLGNESYAGTDILAMRELLRHKDPTRLVHYEGVTWNREFDEITDIESRMYAKPHEIEEYLTNDPQKPYISCEYMHAMGNSVGGLKLYTDLEKYAHYQGGFIWDYIDQALYQDVDGKKRLAYGGDFNDRPSDYEFCGNGLVFADRTISPKAQEVKHLYADVKLKPDKTGVTLTNDRLFADTSDSFFVAKVLQDGKVVWQKELNLVVKAQTSKHFEIDFPLPTEGEIVYEVEQRLKHDTLWAKTGFEINFGQALIKKDIPTFEATNTPKVVIGDVNVGVSGENFEVLLSKDKGGIVSLKYSGKEYVTRTPQLVFWRPMTDNDRGCGHGFDRAMWLSAGKFARVTDLKVTNQKHAVNVTYTYELPLPKKVLVTVSYTVDGTGKVNVTANYPGQADLPSLPTFGLEFKLPKQLTQLKYYGRGPAENYLDRNVGARLGIFETTAKDNLTPYLVPQETGLHCDVRRLALSDETAQGIKISANGQPFSASLLPYSTMMLEEALHQDELPPVRFTWLRLLASQMGVGGDDSWGAPVHEQYWLSANKPLELSFTIEPFA</sequence>
<dbReference type="GO" id="GO:0005990">
    <property type="term" value="P:lactose catabolic process"/>
    <property type="evidence" value="ECO:0007669"/>
    <property type="project" value="TreeGrafter"/>
</dbReference>
<dbReference type="InterPro" id="IPR050347">
    <property type="entry name" value="Bact_Beta-galactosidase"/>
</dbReference>
<evidence type="ECO:0000256" key="5">
    <source>
        <dbReference type="ARBA" id="ARBA00022801"/>
    </source>
</evidence>
<evidence type="ECO:0000313" key="10">
    <source>
        <dbReference type="EMBL" id="KRL84268.1"/>
    </source>
</evidence>
<dbReference type="InterPro" id="IPR023232">
    <property type="entry name" value="Glyco_hydro_2_AS"/>
</dbReference>
<evidence type="ECO:0000313" key="11">
    <source>
        <dbReference type="Proteomes" id="UP000051324"/>
    </source>
</evidence>
<dbReference type="Gene3D" id="3.20.20.80">
    <property type="entry name" value="Glycosidases"/>
    <property type="match status" value="1"/>
</dbReference>
<gene>
    <name evidence="10" type="ORF">FC32_GL001552</name>
</gene>
<dbReference type="PANTHER" id="PTHR46323:SF2">
    <property type="entry name" value="BETA-GALACTOSIDASE"/>
    <property type="match status" value="1"/>
</dbReference>
<dbReference type="Gene3D" id="2.60.120.260">
    <property type="entry name" value="Galactose-binding domain-like"/>
    <property type="match status" value="1"/>
</dbReference>
<evidence type="ECO:0000256" key="4">
    <source>
        <dbReference type="ARBA" id="ARBA00013303"/>
    </source>
</evidence>
<dbReference type="Pfam" id="PF02836">
    <property type="entry name" value="Glyco_hydro_2_C"/>
    <property type="match status" value="1"/>
</dbReference>
<dbReference type="InterPro" id="IPR008979">
    <property type="entry name" value="Galactose-bd-like_sf"/>
</dbReference>
<keyword evidence="11" id="KW-1185">Reference proteome</keyword>
<dbReference type="Gene3D" id="2.60.40.10">
    <property type="entry name" value="Immunoglobulins"/>
    <property type="match status" value="2"/>
</dbReference>
<dbReference type="SUPFAM" id="SSF74650">
    <property type="entry name" value="Galactose mutarotase-like"/>
    <property type="match status" value="1"/>
</dbReference>